<evidence type="ECO:0000256" key="7">
    <source>
        <dbReference type="ARBA" id="ARBA00047942"/>
    </source>
</evidence>
<dbReference type="InterPro" id="IPR004546">
    <property type="entry name" value="Restrct_endonuc_T1M"/>
</dbReference>
<dbReference type="Gene3D" id="1.20.1260.30">
    <property type="match status" value="1"/>
</dbReference>
<dbReference type="PANTHER" id="PTHR42933:SF1">
    <property type="entry name" value="SITE-SPECIFIC DNA-METHYLTRANSFERASE (ADENINE-SPECIFIC)"/>
    <property type="match status" value="1"/>
</dbReference>
<evidence type="ECO:0000256" key="5">
    <source>
        <dbReference type="ARBA" id="ARBA00022691"/>
    </source>
</evidence>
<dbReference type="EMBL" id="JAUSWO010000001">
    <property type="protein sequence ID" value="MDQ0514275.1"/>
    <property type="molecule type" value="Genomic_DNA"/>
</dbReference>
<dbReference type="NCBIfam" id="TIGR00497">
    <property type="entry name" value="hsdM"/>
    <property type="match status" value="1"/>
</dbReference>
<keyword evidence="3 9" id="KW-0489">Methyltransferase</keyword>
<keyword evidence="10" id="KW-1185">Reference proteome</keyword>
<comment type="similarity">
    <text evidence="1">Belongs to the N(4)/N(6)-methyltransferase family.</text>
</comment>
<keyword evidence="6" id="KW-0680">Restriction system</keyword>
<dbReference type="InterPro" id="IPR002052">
    <property type="entry name" value="DNA_methylase_N6_adenine_CS"/>
</dbReference>
<dbReference type="SUPFAM" id="SSF53335">
    <property type="entry name" value="S-adenosyl-L-methionine-dependent methyltransferases"/>
    <property type="match status" value="1"/>
</dbReference>
<keyword evidence="5" id="KW-0949">S-adenosyl-L-methionine</keyword>
<evidence type="ECO:0000256" key="6">
    <source>
        <dbReference type="ARBA" id="ARBA00022747"/>
    </source>
</evidence>
<evidence type="ECO:0000256" key="4">
    <source>
        <dbReference type="ARBA" id="ARBA00022679"/>
    </source>
</evidence>
<dbReference type="GO" id="GO:0032259">
    <property type="term" value="P:methylation"/>
    <property type="evidence" value="ECO:0007669"/>
    <property type="project" value="UniProtKB-KW"/>
</dbReference>
<dbReference type="PRINTS" id="PR00507">
    <property type="entry name" value="N12N6MTFRASE"/>
</dbReference>
<reference evidence="9" key="1">
    <citation type="submission" date="2023-07" db="EMBL/GenBank/DDBJ databases">
        <title>Genomic Encyclopedia of Type Strains, Phase IV (KMG-IV): sequencing the most valuable type-strain genomes for metagenomic binning, comparative biology and taxonomic classification.</title>
        <authorList>
            <person name="Goeker M."/>
        </authorList>
    </citation>
    <scope>NUCLEOTIDE SEQUENCE [LARGE SCALE GENOMIC DNA]</scope>
    <source>
        <strain evidence="9">DSM 21204</strain>
    </source>
</reference>
<dbReference type="InterPro" id="IPR029063">
    <property type="entry name" value="SAM-dependent_MTases_sf"/>
</dbReference>
<gene>
    <name evidence="9" type="ORF">J2Z62_000713</name>
</gene>
<dbReference type="InterPro" id="IPR038333">
    <property type="entry name" value="T1MK-like_N_sf"/>
</dbReference>
<dbReference type="PROSITE" id="PS00092">
    <property type="entry name" value="N6_MTASE"/>
    <property type="match status" value="1"/>
</dbReference>
<dbReference type="Proteomes" id="UP001240643">
    <property type="component" value="Unassembled WGS sequence"/>
</dbReference>
<evidence type="ECO:0000256" key="1">
    <source>
        <dbReference type="ARBA" id="ARBA00006594"/>
    </source>
</evidence>
<comment type="caution">
    <text evidence="9">The sequence shown here is derived from an EMBL/GenBank/DDBJ whole genome shotgun (WGS) entry which is preliminary data.</text>
</comment>
<evidence type="ECO:0000256" key="2">
    <source>
        <dbReference type="ARBA" id="ARBA00011900"/>
    </source>
</evidence>
<accession>A0ABU0M0A5</accession>
<dbReference type="EC" id="2.1.1.72" evidence="2"/>
<dbReference type="Gene3D" id="3.40.50.150">
    <property type="entry name" value="Vaccinia Virus protein VP39"/>
    <property type="match status" value="1"/>
</dbReference>
<comment type="catalytic activity">
    <reaction evidence="7">
        <text>a 2'-deoxyadenosine in DNA + S-adenosyl-L-methionine = an N(6)-methyl-2'-deoxyadenosine in DNA + S-adenosyl-L-homocysteine + H(+)</text>
        <dbReference type="Rhea" id="RHEA:15197"/>
        <dbReference type="Rhea" id="RHEA-COMP:12418"/>
        <dbReference type="Rhea" id="RHEA-COMP:12419"/>
        <dbReference type="ChEBI" id="CHEBI:15378"/>
        <dbReference type="ChEBI" id="CHEBI:57856"/>
        <dbReference type="ChEBI" id="CHEBI:59789"/>
        <dbReference type="ChEBI" id="CHEBI:90615"/>
        <dbReference type="ChEBI" id="CHEBI:90616"/>
        <dbReference type="EC" id="2.1.1.72"/>
    </reaction>
</comment>
<keyword evidence="4 9" id="KW-0808">Transferase</keyword>
<dbReference type="PANTHER" id="PTHR42933">
    <property type="entry name" value="SLR6095 PROTEIN"/>
    <property type="match status" value="1"/>
</dbReference>
<evidence type="ECO:0000256" key="3">
    <source>
        <dbReference type="ARBA" id="ARBA00022603"/>
    </source>
</evidence>
<name>A0ABU0M0A5_9BACT</name>
<dbReference type="InterPro" id="IPR003356">
    <property type="entry name" value="DNA_methylase_A-5"/>
</dbReference>
<organism evidence="9 10">
    <name type="scientific">Mycoplasmoides fastidiosum</name>
    <dbReference type="NCBI Taxonomy" id="92758"/>
    <lineage>
        <taxon>Bacteria</taxon>
        <taxon>Bacillati</taxon>
        <taxon>Mycoplasmatota</taxon>
        <taxon>Mycoplasmoidales</taxon>
        <taxon>Mycoplasmoidaceae</taxon>
        <taxon>Mycoplasmoides</taxon>
    </lineage>
</organism>
<evidence type="ECO:0000313" key="9">
    <source>
        <dbReference type="EMBL" id="MDQ0514275.1"/>
    </source>
</evidence>
<dbReference type="GO" id="GO:0009007">
    <property type="term" value="F:site-specific DNA-methyltransferase (adenine-specific) activity"/>
    <property type="evidence" value="ECO:0007669"/>
    <property type="project" value="UniProtKB-EC"/>
</dbReference>
<feature type="domain" description="DNA methylase adenine-specific" evidence="8">
    <location>
        <begin position="41"/>
        <end position="349"/>
    </location>
</feature>
<protein>
    <recommendedName>
        <fullName evidence="2">site-specific DNA-methyltransferase (adenine-specific)</fullName>
        <ecNumber evidence="2">2.1.1.72</ecNumber>
    </recommendedName>
</protein>
<proteinExistence type="inferred from homology"/>
<sequence length="382" mass="44523">MFNDVKLDDTKLGNIEREREIKIKRIIQELSDIQLTPNDHSIDFLGDVYEYLLSNFASNGGKKAGEFYTPESVSELIVRIATHGRKSLKSVYDPACGSGSLLIRILKNAQTQNIKVQKLYGQEIKSSTFNLARMNLFLRGLTYFEFDIREGDTLIDPKHLNLDLKFDCVVANPPFSLKWNPNETLLNDERYNEYRVLPPRNKADFAFLMHMLYNVHFEGVVVSIFSLGILERGNSEKKIRQVIIDKNYIDAIILMPERLFYNTIIATCIVIAKKNKKNDDILFINASQEFKKSKKQNFLDENNIQKIYQTWAKREEIPYFSKIISKKTIIENDYFLSVQKYVDNAPDEEEIIDIEQVEKDILSVKNQIQELEEKFQKKSGWF</sequence>
<dbReference type="InterPro" id="IPR051537">
    <property type="entry name" value="DNA_Adenine_Mtase"/>
</dbReference>
<evidence type="ECO:0000313" key="10">
    <source>
        <dbReference type="Proteomes" id="UP001240643"/>
    </source>
</evidence>
<dbReference type="Pfam" id="PF02384">
    <property type="entry name" value="N6_Mtase"/>
    <property type="match status" value="1"/>
</dbReference>
<evidence type="ECO:0000259" key="8">
    <source>
        <dbReference type="Pfam" id="PF02384"/>
    </source>
</evidence>